<dbReference type="Proteomes" id="UP001281147">
    <property type="component" value="Unassembled WGS sequence"/>
</dbReference>
<name>A0ACC3N3I0_9PEZI</name>
<protein>
    <submittedName>
        <fullName evidence="1">Uncharacterized protein</fullName>
    </submittedName>
</protein>
<reference evidence="1" key="1">
    <citation type="submission" date="2023-07" db="EMBL/GenBank/DDBJ databases">
        <title>Black Yeasts Isolated from many extreme environments.</title>
        <authorList>
            <person name="Coleine C."/>
            <person name="Stajich J.E."/>
            <person name="Selbmann L."/>
        </authorList>
    </citation>
    <scope>NUCLEOTIDE SEQUENCE</scope>
    <source>
        <strain evidence="1">CCFEE 5714</strain>
    </source>
</reference>
<keyword evidence="2" id="KW-1185">Reference proteome</keyword>
<sequence>MGTTNGYGQSPEYTATNEPEWEYEYDENETEVFYFTLDVTAHQTEKTPNATLPGQTEQITNPVTTQIPSASNKKRKTSSSETTSGPQNADKLEVLDLNSENPLIRLQDAFYSCHWSTDLGTQFYITKPGIVEEPLRPGHVLDVVGTSRIRLVGKPVSVSKRKGENATATVGSAATTAISVDEDIKELGAAGSASDDAATQATLSINNQAARFATARQQATDPAVKAQALFLERLTGIRQKKGETDIIPFFGVKNYKPPDNKGEIRDRALAADAQRGDVATSSGPATSGRKPYKKRKSINADDSASYPKRKGRAKSVAAGSPISLEVSGEASSPGLTTADASNAAGTGHALEEGQPIEAASEQGPRVEVDPNLSASEQTEVDQGEARGQVDEHVEATREHT</sequence>
<gene>
    <name evidence="1" type="ORF">LTR37_011140</name>
</gene>
<evidence type="ECO:0000313" key="1">
    <source>
        <dbReference type="EMBL" id="KAK3708976.1"/>
    </source>
</evidence>
<evidence type="ECO:0000313" key="2">
    <source>
        <dbReference type="Proteomes" id="UP001281147"/>
    </source>
</evidence>
<accession>A0ACC3N3I0</accession>
<organism evidence="1 2">
    <name type="scientific">Vermiconidia calcicola</name>
    <dbReference type="NCBI Taxonomy" id="1690605"/>
    <lineage>
        <taxon>Eukaryota</taxon>
        <taxon>Fungi</taxon>
        <taxon>Dikarya</taxon>
        <taxon>Ascomycota</taxon>
        <taxon>Pezizomycotina</taxon>
        <taxon>Dothideomycetes</taxon>
        <taxon>Dothideomycetidae</taxon>
        <taxon>Mycosphaerellales</taxon>
        <taxon>Extremaceae</taxon>
        <taxon>Vermiconidia</taxon>
    </lineage>
</organism>
<dbReference type="EMBL" id="JAUTXU010000096">
    <property type="protein sequence ID" value="KAK3708976.1"/>
    <property type="molecule type" value="Genomic_DNA"/>
</dbReference>
<comment type="caution">
    <text evidence="1">The sequence shown here is derived from an EMBL/GenBank/DDBJ whole genome shotgun (WGS) entry which is preliminary data.</text>
</comment>
<proteinExistence type="predicted"/>